<protein>
    <submittedName>
        <fullName evidence="1">Uncharacterized protein</fullName>
    </submittedName>
</protein>
<evidence type="ECO:0000313" key="1">
    <source>
        <dbReference type="EMBL" id="CAH1422540.1"/>
    </source>
</evidence>
<reference evidence="1 2" key="1">
    <citation type="submission" date="2022-01" db="EMBL/GenBank/DDBJ databases">
        <authorList>
            <person name="Xiong W."/>
            <person name="Schranz E."/>
        </authorList>
    </citation>
    <scope>NUCLEOTIDE SEQUENCE [LARGE SCALE GENOMIC DNA]</scope>
</reference>
<organism evidence="1 2">
    <name type="scientific">Lactuca virosa</name>
    <dbReference type="NCBI Taxonomy" id="75947"/>
    <lineage>
        <taxon>Eukaryota</taxon>
        <taxon>Viridiplantae</taxon>
        <taxon>Streptophyta</taxon>
        <taxon>Embryophyta</taxon>
        <taxon>Tracheophyta</taxon>
        <taxon>Spermatophyta</taxon>
        <taxon>Magnoliopsida</taxon>
        <taxon>eudicotyledons</taxon>
        <taxon>Gunneridae</taxon>
        <taxon>Pentapetalae</taxon>
        <taxon>asterids</taxon>
        <taxon>campanulids</taxon>
        <taxon>Asterales</taxon>
        <taxon>Asteraceae</taxon>
        <taxon>Cichorioideae</taxon>
        <taxon>Cichorieae</taxon>
        <taxon>Lactucinae</taxon>
        <taxon>Lactuca</taxon>
    </lineage>
</organism>
<evidence type="ECO:0000313" key="2">
    <source>
        <dbReference type="Proteomes" id="UP001157418"/>
    </source>
</evidence>
<gene>
    <name evidence="1" type="ORF">LVIROSA_LOCUS9866</name>
</gene>
<name>A0AAU9M8L6_9ASTR</name>
<comment type="caution">
    <text evidence="1">The sequence shown here is derived from an EMBL/GenBank/DDBJ whole genome shotgun (WGS) entry which is preliminary data.</text>
</comment>
<accession>A0AAU9M8L6</accession>
<sequence>MLKTHQKDPQIKQLLKQDQAFKAGTHAEDVQATAHDQAYEASTQAKVVIQVTVDFETTKGVDVNKIEDQLEAVQGEVAIQDLDVNA</sequence>
<dbReference type="EMBL" id="CAKMRJ010001112">
    <property type="protein sequence ID" value="CAH1422540.1"/>
    <property type="molecule type" value="Genomic_DNA"/>
</dbReference>
<proteinExistence type="predicted"/>
<keyword evidence="2" id="KW-1185">Reference proteome</keyword>
<dbReference type="AlphaFoldDB" id="A0AAU9M8L6"/>
<dbReference type="Proteomes" id="UP001157418">
    <property type="component" value="Unassembled WGS sequence"/>
</dbReference>